<dbReference type="AlphaFoldDB" id="A0A0L0P025"/>
<protein>
    <submittedName>
        <fullName evidence="1">Uncharacterized protein</fullName>
    </submittedName>
</protein>
<evidence type="ECO:0000313" key="2">
    <source>
        <dbReference type="Proteomes" id="UP000037122"/>
    </source>
</evidence>
<sequence length="49" mass="5690">MDATKKSRHKKKRKLSTRLVIELLEPGVLSVLVVPDRKDPLDERTMTME</sequence>
<gene>
    <name evidence="1" type="ORF">QG37_03154</name>
</gene>
<dbReference type="EMBL" id="LGST01000021">
    <property type="protein sequence ID" value="KND99741.1"/>
    <property type="molecule type" value="Genomic_DNA"/>
</dbReference>
<organism evidence="1 2">
    <name type="scientific">Candidozyma auris</name>
    <name type="common">Yeast</name>
    <name type="synonym">Candida auris</name>
    <dbReference type="NCBI Taxonomy" id="498019"/>
    <lineage>
        <taxon>Eukaryota</taxon>
        <taxon>Fungi</taxon>
        <taxon>Dikarya</taxon>
        <taxon>Ascomycota</taxon>
        <taxon>Saccharomycotina</taxon>
        <taxon>Pichiomycetes</taxon>
        <taxon>Metschnikowiaceae</taxon>
        <taxon>Candidozyma</taxon>
    </lineage>
</organism>
<name>A0A0L0P025_CANAR</name>
<dbReference type="Proteomes" id="UP000037122">
    <property type="component" value="Unassembled WGS sequence"/>
</dbReference>
<proteinExistence type="predicted"/>
<comment type="caution">
    <text evidence="1">The sequence shown here is derived from an EMBL/GenBank/DDBJ whole genome shotgun (WGS) entry which is preliminary data.</text>
</comment>
<reference evidence="2" key="1">
    <citation type="journal article" date="2015" name="BMC Genomics">
        <title>Draft genome of a commonly misdiagnosed multidrug resistant pathogen Candida auris.</title>
        <authorList>
            <person name="Chatterjee S."/>
            <person name="Alampalli S.V."/>
            <person name="Nageshan R.K."/>
            <person name="Chettiar S.T."/>
            <person name="Joshi S."/>
            <person name="Tatu U.S."/>
        </authorList>
    </citation>
    <scope>NUCLEOTIDE SEQUENCE [LARGE SCALE GENOMIC DNA]</scope>
    <source>
        <strain evidence="2">6684</strain>
    </source>
</reference>
<evidence type="ECO:0000313" key="1">
    <source>
        <dbReference type="EMBL" id="KND99741.1"/>
    </source>
</evidence>
<accession>A0A0L0P025</accession>